<comment type="caution">
    <text evidence="1">The sequence shown here is derived from an EMBL/GenBank/DDBJ whole genome shotgun (WGS) entry which is preliminary data.</text>
</comment>
<protein>
    <submittedName>
        <fullName evidence="1">Uncharacterized protein</fullName>
    </submittedName>
</protein>
<sequence length="472" mass="54364">MKISEVMSLTGLTKKALNYYEDNGLISPSVSQENNYRDYSEKDVELLTQIATLRRFGLSVKEIKSALESPEALLQVMTEYTSKLARQISEMKKCETVLSSCVNNLKNDKTDIKKVTEEMNVLSKAIEMSEKEREGFMISELERIFPGIYGRVISLCLSSFLTESIDSKEKEEAWMNLVKVLDNIPNLTIPDELRHNIDIDEEEWKIVQSKIAENLKNDNYIEEREAKSINEMMLLDLSEEQQRGFERFCTYIISDGNIEIIGKTLEAVDNCLSILSLKYKQSKEAQLKNDEEFQKKYEEEGFGVEPSVPLTIVHKEAMNFIGVHYTKYISKKDFPKFVREVYDRTLKISNIVEKGKIYGFAGVDSLGKDIVPQSIFSFVFAVQVLDIKTVPNDMISFTMPKHEYIFYKHVGNMNDLQRSINEVFMYDLKGNNYEMDLLPSFNIFSSDISDGCESSEVEIYFPVSRIVDNIEQ</sequence>
<evidence type="ECO:0000313" key="1">
    <source>
        <dbReference type="EMBL" id="GKX65253.1"/>
    </source>
</evidence>
<proteinExistence type="predicted"/>
<dbReference type="EMBL" id="BROD01000001">
    <property type="protein sequence ID" value="GKX65253.1"/>
    <property type="molecule type" value="Genomic_DNA"/>
</dbReference>
<keyword evidence="2" id="KW-1185">Reference proteome</keyword>
<accession>A0ACB5R7T6</accession>
<evidence type="ECO:0000313" key="2">
    <source>
        <dbReference type="Proteomes" id="UP001058074"/>
    </source>
</evidence>
<reference evidence="1" key="1">
    <citation type="journal article" date="2025" name="Int. J. Syst. Evol. Microbiol.">
        <title>Inconstantimicrobium mannanitabidum sp. nov., a novel member of the family Clostridiaceae isolated from anoxic soil under the treatment of reductive soil disinfestation.</title>
        <authorList>
            <person name="Ueki A."/>
            <person name="Tonouchi A."/>
            <person name="Honma S."/>
            <person name="Kaku N."/>
            <person name="Ueki K."/>
        </authorList>
    </citation>
    <scope>NUCLEOTIDE SEQUENCE</scope>
    <source>
        <strain evidence="1">TW13</strain>
    </source>
</reference>
<gene>
    <name evidence="1" type="ORF">rsdtw13_05110</name>
</gene>
<organism evidence="1 2">
    <name type="scientific">Inconstantimicrobium mannanitabidum</name>
    <dbReference type="NCBI Taxonomy" id="1604901"/>
    <lineage>
        <taxon>Bacteria</taxon>
        <taxon>Bacillati</taxon>
        <taxon>Bacillota</taxon>
        <taxon>Clostridia</taxon>
        <taxon>Eubacteriales</taxon>
        <taxon>Clostridiaceae</taxon>
        <taxon>Inconstantimicrobium</taxon>
    </lineage>
</organism>
<dbReference type="Proteomes" id="UP001058074">
    <property type="component" value="Unassembled WGS sequence"/>
</dbReference>
<name>A0ACB5R7T6_9CLOT</name>